<feature type="transmembrane region" description="Helical" evidence="7">
    <location>
        <begin position="278"/>
        <end position="299"/>
    </location>
</feature>
<comment type="similarity">
    <text evidence="2">Belongs to the major facilitator superfamily.</text>
</comment>
<sequence>MIFYFTFWYKPSERAIRIAVFLCSAALANAFGGAIAYGVGHLNGRQGLEGWRWLFIIEGVPTVAVGLLVFFFLPSYPETASWLTVEEKELQARRLGASRSSGRDKLNWKDAKATLRSVRLLMHYLTYLTVATGVASLSYFAPTIIQGLGHSDLQAQLFTVPPYAIAYPITLLLAWLSDRLQSRGIIAAGSCAMASIAFIVQASLPADAFTARYAFLVIATIGVYGGLPSFNAWIGDNVRNTTASSISIALNIAFSGPGQIIGVWIYRAQDAPAYRLGHGVNAAMSAVSAILALALTVYYRRANARRKGGGEVLWVS</sequence>
<keyword evidence="3" id="KW-0813">Transport</keyword>
<evidence type="ECO:0000256" key="6">
    <source>
        <dbReference type="ARBA" id="ARBA00023136"/>
    </source>
</evidence>
<proteinExistence type="inferred from homology"/>
<keyword evidence="10" id="KW-1185">Reference proteome</keyword>
<feature type="transmembrane region" description="Helical" evidence="7">
    <location>
        <begin position="210"/>
        <end position="234"/>
    </location>
</feature>
<evidence type="ECO:0000256" key="5">
    <source>
        <dbReference type="ARBA" id="ARBA00022989"/>
    </source>
</evidence>
<feature type="transmembrane region" description="Helical" evidence="7">
    <location>
        <begin position="184"/>
        <end position="204"/>
    </location>
</feature>
<keyword evidence="6 7" id="KW-0472">Membrane</keyword>
<dbReference type="PANTHER" id="PTHR43791:SF49">
    <property type="entry name" value="TRANSPORTER, PUTATIVE (AFU_ORTHOLOGUE AFUA_4G04250)-RELATED"/>
    <property type="match status" value="1"/>
</dbReference>
<dbReference type="GeneID" id="38118839"/>
<dbReference type="RefSeq" id="XP_026600498.1">
    <property type="nucleotide sequence ID" value="XM_026750485.1"/>
</dbReference>
<dbReference type="InterPro" id="IPR011701">
    <property type="entry name" value="MFS"/>
</dbReference>
<keyword evidence="4 7" id="KW-0812">Transmembrane</keyword>
<dbReference type="FunFam" id="1.20.1250.20:FF:000013">
    <property type="entry name" value="MFS general substrate transporter"/>
    <property type="match status" value="1"/>
</dbReference>
<dbReference type="InterPro" id="IPR036259">
    <property type="entry name" value="MFS_trans_sf"/>
</dbReference>
<evidence type="ECO:0000259" key="8">
    <source>
        <dbReference type="PROSITE" id="PS50850"/>
    </source>
</evidence>
<dbReference type="EMBL" id="PVWQ01000011">
    <property type="protein sequence ID" value="RDW68709.1"/>
    <property type="molecule type" value="Genomic_DNA"/>
</dbReference>
<comment type="caution">
    <text evidence="9">The sequence shown here is derived from an EMBL/GenBank/DDBJ whole genome shotgun (WGS) entry which is preliminary data.</text>
</comment>
<comment type="subcellular location">
    <subcellularLocation>
        <location evidence="1">Membrane</location>
        <topology evidence="1">Multi-pass membrane protein</topology>
    </subcellularLocation>
</comment>
<feature type="transmembrane region" description="Helical" evidence="7">
    <location>
        <begin position="157"/>
        <end position="177"/>
    </location>
</feature>
<organism evidence="9 10">
    <name type="scientific">Aspergillus mulundensis</name>
    <dbReference type="NCBI Taxonomy" id="1810919"/>
    <lineage>
        <taxon>Eukaryota</taxon>
        <taxon>Fungi</taxon>
        <taxon>Dikarya</taxon>
        <taxon>Ascomycota</taxon>
        <taxon>Pezizomycotina</taxon>
        <taxon>Eurotiomycetes</taxon>
        <taxon>Eurotiomycetidae</taxon>
        <taxon>Eurotiales</taxon>
        <taxon>Aspergillaceae</taxon>
        <taxon>Aspergillus</taxon>
        <taxon>Aspergillus subgen. Nidulantes</taxon>
    </lineage>
</organism>
<protein>
    <recommendedName>
        <fullName evidence="8">Major facilitator superfamily (MFS) profile domain-containing protein</fullName>
    </recommendedName>
</protein>
<dbReference type="SUPFAM" id="SSF103473">
    <property type="entry name" value="MFS general substrate transporter"/>
    <property type="match status" value="1"/>
</dbReference>
<dbReference type="Gene3D" id="1.20.1250.20">
    <property type="entry name" value="MFS general substrate transporter like domains"/>
    <property type="match status" value="1"/>
</dbReference>
<evidence type="ECO:0000256" key="2">
    <source>
        <dbReference type="ARBA" id="ARBA00008335"/>
    </source>
</evidence>
<feature type="domain" description="Major facilitator superfamily (MFS) profile" evidence="8">
    <location>
        <begin position="1"/>
        <end position="306"/>
    </location>
</feature>
<feature type="transmembrane region" description="Helical" evidence="7">
    <location>
        <begin position="124"/>
        <end position="145"/>
    </location>
</feature>
<dbReference type="InterPro" id="IPR020846">
    <property type="entry name" value="MFS_dom"/>
</dbReference>
<evidence type="ECO:0000313" key="9">
    <source>
        <dbReference type="EMBL" id="RDW68709.1"/>
    </source>
</evidence>
<accession>A0A3D8R3X2</accession>
<dbReference type="OrthoDB" id="2985014at2759"/>
<dbReference type="PROSITE" id="PS50850">
    <property type="entry name" value="MFS"/>
    <property type="match status" value="1"/>
</dbReference>
<dbReference type="GO" id="GO:0016020">
    <property type="term" value="C:membrane"/>
    <property type="evidence" value="ECO:0007669"/>
    <property type="project" value="UniProtKB-SubCell"/>
</dbReference>
<feature type="transmembrane region" description="Helical" evidence="7">
    <location>
        <begin position="246"/>
        <end position="266"/>
    </location>
</feature>
<evidence type="ECO:0000256" key="3">
    <source>
        <dbReference type="ARBA" id="ARBA00022448"/>
    </source>
</evidence>
<evidence type="ECO:0000256" key="4">
    <source>
        <dbReference type="ARBA" id="ARBA00022692"/>
    </source>
</evidence>
<evidence type="ECO:0000256" key="7">
    <source>
        <dbReference type="SAM" id="Phobius"/>
    </source>
</evidence>
<feature type="transmembrane region" description="Helical" evidence="7">
    <location>
        <begin position="52"/>
        <end position="73"/>
    </location>
</feature>
<evidence type="ECO:0000313" key="10">
    <source>
        <dbReference type="Proteomes" id="UP000256690"/>
    </source>
</evidence>
<name>A0A3D8R3X2_9EURO</name>
<dbReference type="GO" id="GO:0022857">
    <property type="term" value="F:transmembrane transporter activity"/>
    <property type="evidence" value="ECO:0007669"/>
    <property type="project" value="InterPro"/>
</dbReference>
<dbReference type="PANTHER" id="PTHR43791">
    <property type="entry name" value="PERMEASE-RELATED"/>
    <property type="match status" value="1"/>
</dbReference>
<dbReference type="AlphaFoldDB" id="A0A3D8R3X2"/>
<reference evidence="9 10" key="1">
    <citation type="journal article" date="2018" name="IMA Fungus">
        <title>IMA Genome-F 9: Draft genome sequence of Annulohypoxylon stygium, Aspergillus mulundensis, Berkeleyomyces basicola (syn. Thielaviopsis basicola), Ceratocystis smalleyi, two Cercospora beticola strains, Coleophoma cylindrospora, Fusarium fracticaudum, Phialophora cf. hyalina, and Morchella septimelata.</title>
        <authorList>
            <person name="Wingfield B.D."/>
            <person name="Bills G.F."/>
            <person name="Dong Y."/>
            <person name="Huang W."/>
            <person name="Nel W.J."/>
            <person name="Swalarsk-Parry B.S."/>
            <person name="Vaghefi N."/>
            <person name="Wilken P.M."/>
            <person name="An Z."/>
            <person name="de Beer Z.W."/>
            <person name="De Vos L."/>
            <person name="Chen L."/>
            <person name="Duong T.A."/>
            <person name="Gao Y."/>
            <person name="Hammerbacher A."/>
            <person name="Kikkert J.R."/>
            <person name="Li Y."/>
            <person name="Li H."/>
            <person name="Li K."/>
            <person name="Li Q."/>
            <person name="Liu X."/>
            <person name="Ma X."/>
            <person name="Naidoo K."/>
            <person name="Pethybridge S.J."/>
            <person name="Sun J."/>
            <person name="Steenkamp E.T."/>
            <person name="van der Nest M.A."/>
            <person name="van Wyk S."/>
            <person name="Wingfield M.J."/>
            <person name="Xiong C."/>
            <person name="Yue Q."/>
            <person name="Zhang X."/>
        </authorList>
    </citation>
    <scope>NUCLEOTIDE SEQUENCE [LARGE SCALE GENOMIC DNA]</scope>
    <source>
        <strain evidence="9 10">DSM 5745</strain>
    </source>
</reference>
<dbReference type="Pfam" id="PF07690">
    <property type="entry name" value="MFS_1"/>
    <property type="match status" value="1"/>
</dbReference>
<dbReference type="Proteomes" id="UP000256690">
    <property type="component" value="Unassembled WGS sequence"/>
</dbReference>
<gene>
    <name evidence="9" type="ORF">DSM5745_08469</name>
</gene>
<evidence type="ECO:0000256" key="1">
    <source>
        <dbReference type="ARBA" id="ARBA00004141"/>
    </source>
</evidence>
<keyword evidence="5 7" id="KW-1133">Transmembrane helix</keyword>